<proteinExistence type="predicted"/>
<dbReference type="Proteomes" id="UP001139031">
    <property type="component" value="Unassembled WGS sequence"/>
</dbReference>
<keyword evidence="3" id="KW-1185">Reference proteome</keyword>
<evidence type="ECO:0000256" key="1">
    <source>
        <dbReference type="SAM" id="SignalP"/>
    </source>
</evidence>
<accession>A0ABS7TQE6</accession>
<name>A0ABS7TQE6_9BACT</name>
<evidence type="ECO:0000313" key="2">
    <source>
        <dbReference type="EMBL" id="MBZ5710459.1"/>
    </source>
</evidence>
<gene>
    <name evidence="2" type="ORF">K7C98_14450</name>
</gene>
<protein>
    <submittedName>
        <fullName evidence="2">Uncharacterized protein</fullName>
    </submittedName>
</protein>
<feature type="signal peptide" evidence="1">
    <location>
        <begin position="1"/>
        <end position="33"/>
    </location>
</feature>
<dbReference type="RefSeq" id="WP_224192228.1">
    <property type="nucleotide sequence ID" value="NZ_JAIRAU010000016.1"/>
</dbReference>
<evidence type="ECO:0000313" key="3">
    <source>
        <dbReference type="Proteomes" id="UP001139031"/>
    </source>
</evidence>
<sequence length="817" mass="89048">MSFAPPSPSCALRPLLVVTLGLWAMAAPSEAHAVEVSLVPPSVPGVTCVNITYDCVEPSFVEVSVDATIAGTYTPGLDIFTVPRSICFTEAAYGGGIRVIAVEADCEGQVPKNTTDSVSTTFANPPVGLEGIEDEQVEWSAGDTISILVHAQDEDLDVAVDFSAVASDYMPGDEIVTDLGGGDYEVDYTLSVANTRSAGEYRLPVEISDGTVSRTYSDAVLVRYTPSPTGVIEFQDVLNGDFVFRDMPTGIYTGVSLTSALIRPQPGALAKVFAEIWSENNLDGTALILNAREAGTDGYASTEVWISGSTCSSTPPIGCIAEFEVPLTIRPSRMDDVADEDEIDVELSLGLYTPTGPVFTVAALVPIPWLVDKQPANTIAMSGRLLYERLRQGAKEDINNPNHPEYAILEVTPEVNPVRRVTIEVTDACSHTYTTRTSETGFWQTYVPKECANTTYSLKARPTTSNFGIYRVRTRDFDDLVPVIEIATASVPGTTKAWGTEYFDFSSLSVGEFRTFMAGLRVQEWAKPYLVGDAKVSSFPWLSIRYEGGAESKPSCAPTSCYTADTEIVHVNAGNSNDDSQDEFTLLHECFHWFQHMFMARLDGNGSPSTYAWAGAFGEGFASMMPAVLRGDRWAFRDLNFGNEGKGYHDAELLDFQGTFTLAGNIANNWFPALPYDLYNTENDKGSGGWSWRLLWDFFDDSDLEPEHEFARYDADGTSDISASNPPVVDYGLLFDDIGSAAIFQDVIVRYLGGNHMPANTSRPGLDTRGGLGLDMTEFLDGILCRGHHEWEDIEWIVHDVMDFAAYDPANAPTSCP</sequence>
<feature type="chain" id="PRO_5045640120" evidence="1">
    <location>
        <begin position="34"/>
        <end position="817"/>
    </location>
</feature>
<reference evidence="2" key="1">
    <citation type="submission" date="2021-08" db="EMBL/GenBank/DDBJ databases">
        <authorList>
            <person name="Stevens D.C."/>
        </authorList>
    </citation>
    <scope>NUCLEOTIDE SEQUENCE</scope>
    <source>
        <strain evidence="2">DSM 53165</strain>
    </source>
</reference>
<keyword evidence="1" id="KW-0732">Signal</keyword>
<organism evidence="2 3">
    <name type="scientific">Nannocystis pusilla</name>
    <dbReference type="NCBI Taxonomy" id="889268"/>
    <lineage>
        <taxon>Bacteria</taxon>
        <taxon>Pseudomonadati</taxon>
        <taxon>Myxococcota</taxon>
        <taxon>Polyangia</taxon>
        <taxon>Nannocystales</taxon>
        <taxon>Nannocystaceae</taxon>
        <taxon>Nannocystis</taxon>
    </lineage>
</organism>
<dbReference type="EMBL" id="JAIRAU010000016">
    <property type="protein sequence ID" value="MBZ5710459.1"/>
    <property type="molecule type" value="Genomic_DNA"/>
</dbReference>
<comment type="caution">
    <text evidence="2">The sequence shown here is derived from an EMBL/GenBank/DDBJ whole genome shotgun (WGS) entry which is preliminary data.</text>
</comment>